<organism evidence="3 4">
    <name type="scientific">Marinobacter santoriniensis NKSG1</name>
    <dbReference type="NCBI Taxonomy" id="1288826"/>
    <lineage>
        <taxon>Bacteria</taxon>
        <taxon>Pseudomonadati</taxon>
        <taxon>Pseudomonadota</taxon>
        <taxon>Gammaproteobacteria</taxon>
        <taxon>Pseudomonadales</taxon>
        <taxon>Marinobacteraceae</taxon>
        <taxon>Marinobacter</taxon>
    </lineage>
</organism>
<gene>
    <name evidence="3" type="ORF">MSNKSG1_06343</name>
</gene>
<feature type="compositionally biased region" description="Basic and acidic residues" evidence="1">
    <location>
        <begin position="17"/>
        <end position="29"/>
    </location>
</feature>
<name>M7D414_9GAMM</name>
<dbReference type="PATRIC" id="fig|1288826.3.peg.1231"/>
<keyword evidence="2" id="KW-0812">Transmembrane</keyword>
<evidence type="ECO:0000256" key="1">
    <source>
        <dbReference type="SAM" id="MobiDB-lite"/>
    </source>
</evidence>
<dbReference type="AlphaFoldDB" id="M7D414"/>
<dbReference type="STRING" id="1288826.MSNKSG1_06343"/>
<feature type="transmembrane region" description="Helical" evidence="2">
    <location>
        <begin position="39"/>
        <end position="59"/>
    </location>
</feature>
<reference evidence="3 4" key="1">
    <citation type="journal article" date="2013" name="Genome Announc.">
        <title>Genome Sequence of Hydrothermal Arsenic-Respiring Bacterium Marinobacter santoriniensis NKSG1T.</title>
        <authorList>
            <person name="Handley K.M."/>
            <person name="Upton M."/>
            <person name="Beatson S.A."/>
            <person name="Hery M."/>
            <person name="Lloyd J.R."/>
        </authorList>
    </citation>
    <scope>NUCLEOTIDE SEQUENCE [LARGE SCALE GENOMIC DNA]</scope>
    <source>
        <strain evidence="3 4">NKSG1</strain>
    </source>
</reference>
<feature type="compositionally biased region" description="Polar residues" evidence="1">
    <location>
        <begin position="1"/>
        <end position="12"/>
    </location>
</feature>
<evidence type="ECO:0000313" key="4">
    <source>
        <dbReference type="Proteomes" id="UP000011960"/>
    </source>
</evidence>
<proteinExistence type="predicted"/>
<evidence type="ECO:0000256" key="2">
    <source>
        <dbReference type="SAM" id="Phobius"/>
    </source>
</evidence>
<sequence>MSISCFTESEAGNSGLRRFENPGRGERTMKKSAHNDSQADAVAAVLLIVLAVAFAVVWVSGQ</sequence>
<feature type="region of interest" description="Disordered" evidence="1">
    <location>
        <begin position="1"/>
        <end position="35"/>
    </location>
</feature>
<evidence type="ECO:0000313" key="3">
    <source>
        <dbReference type="EMBL" id="EMP55468.1"/>
    </source>
</evidence>
<keyword evidence="2" id="KW-0472">Membrane</keyword>
<dbReference type="Proteomes" id="UP000011960">
    <property type="component" value="Unassembled WGS sequence"/>
</dbReference>
<keyword evidence="4" id="KW-1185">Reference proteome</keyword>
<comment type="caution">
    <text evidence="3">The sequence shown here is derived from an EMBL/GenBank/DDBJ whole genome shotgun (WGS) entry which is preliminary data.</text>
</comment>
<accession>M7D414</accession>
<dbReference type="EMBL" id="APAT01000015">
    <property type="protein sequence ID" value="EMP55468.1"/>
    <property type="molecule type" value="Genomic_DNA"/>
</dbReference>
<keyword evidence="2" id="KW-1133">Transmembrane helix</keyword>
<protein>
    <submittedName>
        <fullName evidence="3">Uncharacterized protein</fullName>
    </submittedName>
</protein>